<evidence type="ECO:0000313" key="9">
    <source>
        <dbReference type="EMBL" id="KAF1973823.1"/>
    </source>
</evidence>
<dbReference type="GO" id="GO:0072583">
    <property type="term" value="P:clathrin-dependent endocytosis"/>
    <property type="evidence" value="ECO:0007669"/>
    <property type="project" value="TreeGrafter"/>
</dbReference>
<evidence type="ECO:0000256" key="2">
    <source>
        <dbReference type="ARBA" id="ARBA00005263"/>
    </source>
</evidence>
<dbReference type="OrthoDB" id="5512at2759"/>
<evidence type="ECO:0000256" key="3">
    <source>
        <dbReference type="ARBA" id="ARBA00023136"/>
    </source>
</evidence>
<dbReference type="PANTHER" id="PTHR10639">
    <property type="entry name" value="CLATHRIN LIGHT CHAIN"/>
    <property type="match status" value="1"/>
</dbReference>
<protein>
    <recommendedName>
        <fullName evidence="6">Clathrin light chain</fullName>
    </recommendedName>
</protein>
<evidence type="ECO:0000313" key="10">
    <source>
        <dbReference type="Proteomes" id="UP000800036"/>
    </source>
</evidence>
<evidence type="ECO:0000256" key="4">
    <source>
        <dbReference type="ARBA" id="ARBA00023176"/>
    </source>
</evidence>
<name>A0A6A5V8U6_9PLEO</name>
<evidence type="ECO:0000256" key="7">
    <source>
        <dbReference type="SAM" id="Coils"/>
    </source>
</evidence>
<dbReference type="Proteomes" id="UP000800036">
    <property type="component" value="Unassembled WGS sequence"/>
</dbReference>
<dbReference type="GO" id="GO:0030130">
    <property type="term" value="C:clathrin coat of trans-Golgi network vesicle"/>
    <property type="evidence" value="ECO:0007669"/>
    <property type="project" value="InterPro"/>
</dbReference>
<feature type="coiled-coil region" evidence="7">
    <location>
        <begin position="155"/>
        <end position="197"/>
    </location>
</feature>
<evidence type="ECO:0000256" key="6">
    <source>
        <dbReference type="RuleBase" id="RU363137"/>
    </source>
</evidence>
<dbReference type="EMBL" id="ML976678">
    <property type="protein sequence ID" value="KAF1973823.1"/>
    <property type="molecule type" value="Genomic_DNA"/>
</dbReference>
<dbReference type="AlphaFoldDB" id="A0A6A5V8U6"/>
<comment type="similarity">
    <text evidence="2 6">Belongs to the clathrin light chain family.</text>
</comment>
<comment type="subcellular location">
    <subcellularLocation>
        <location evidence="1 6">Cytoplasmic vesicle membrane</location>
        <topology evidence="1 6">Peripheral membrane protein</topology>
        <orientation evidence="1 6">Cytoplasmic side</orientation>
    </subcellularLocation>
    <subcellularLocation>
        <location evidence="6">Membrane</location>
        <location evidence="6">Coated pit</location>
        <topology evidence="6">Peripheral membrane protein</topology>
        <orientation evidence="6">Cytoplasmic side</orientation>
    </subcellularLocation>
    <text evidence="6">Cytoplasmic face of coated pits and vesicles.</text>
</comment>
<comment type="function">
    <text evidence="6">Clathrin is the major protein of the polyhedral coat of coated pits and vesicles.</text>
</comment>
<keyword evidence="7" id="KW-0175">Coiled coil</keyword>
<feature type="region of interest" description="Disordered" evidence="8">
    <location>
        <begin position="1"/>
        <end position="26"/>
    </location>
</feature>
<dbReference type="GO" id="GO:0032050">
    <property type="term" value="F:clathrin heavy chain binding"/>
    <property type="evidence" value="ECO:0007669"/>
    <property type="project" value="TreeGrafter"/>
</dbReference>
<evidence type="ECO:0000256" key="8">
    <source>
        <dbReference type="SAM" id="MobiDB-lite"/>
    </source>
</evidence>
<dbReference type="GO" id="GO:0005198">
    <property type="term" value="F:structural molecule activity"/>
    <property type="evidence" value="ECO:0007669"/>
    <property type="project" value="InterPro"/>
</dbReference>
<feature type="compositionally biased region" description="Basic and acidic residues" evidence="8">
    <location>
        <begin position="1"/>
        <end position="22"/>
    </location>
</feature>
<keyword evidence="3 6" id="KW-0472">Membrane</keyword>
<sequence>MADRFPSLDEFDAGHTEARGDGDIDLVGDGAGELDFAARERALLGDDADQFATENDKVATVEDGDDDLLGGDSSFQANTGNEEMLGFESSFPAIDTTNEHMAPGGTITGSNLPYLPGQPAPSFTPVRSDSPEPDVIREWRERRDLQIQHRDEVSAERKNKTIDEARQNIDDFYENYNNKKDKEIAKTRKEAEEFLANRDDTTAGGTSWERIAKLVDLSGKGVKGGASGSEKQRFREILLSLRKDEKAPGATGY</sequence>
<dbReference type="PANTHER" id="PTHR10639:SF7">
    <property type="entry name" value="CLATHRIN LIGHT CHAIN"/>
    <property type="match status" value="1"/>
</dbReference>
<dbReference type="GO" id="GO:0030132">
    <property type="term" value="C:clathrin coat of coated pit"/>
    <property type="evidence" value="ECO:0007669"/>
    <property type="project" value="InterPro"/>
</dbReference>
<keyword evidence="10" id="KW-1185">Reference proteome</keyword>
<evidence type="ECO:0000256" key="1">
    <source>
        <dbReference type="ARBA" id="ARBA00004180"/>
    </source>
</evidence>
<dbReference type="Pfam" id="PF01086">
    <property type="entry name" value="Clathrin_lg_ch"/>
    <property type="match status" value="1"/>
</dbReference>
<dbReference type="InterPro" id="IPR000996">
    <property type="entry name" value="Clathrin_L-chain"/>
</dbReference>
<gene>
    <name evidence="9" type="ORF">BU23DRAFT_553817</name>
</gene>
<accession>A0A6A5V8U6</accession>
<organism evidence="9 10">
    <name type="scientific">Bimuria novae-zelandiae CBS 107.79</name>
    <dbReference type="NCBI Taxonomy" id="1447943"/>
    <lineage>
        <taxon>Eukaryota</taxon>
        <taxon>Fungi</taxon>
        <taxon>Dikarya</taxon>
        <taxon>Ascomycota</taxon>
        <taxon>Pezizomycotina</taxon>
        <taxon>Dothideomycetes</taxon>
        <taxon>Pleosporomycetidae</taxon>
        <taxon>Pleosporales</taxon>
        <taxon>Massarineae</taxon>
        <taxon>Didymosphaeriaceae</taxon>
        <taxon>Bimuria</taxon>
    </lineage>
</organism>
<proteinExistence type="inferred from homology"/>
<evidence type="ECO:0000256" key="5">
    <source>
        <dbReference type="ARBA" id="ARBA00023329"/>
    </source>
</evidence>
<dbReference type="GO" id="GO:0006886">
    <property type="term" value="P:intracellular protein transport"/>
    <property type="evidence" value="ECO:0007669"/>
    <property type="project" value="InterPro"/>
</dbReference>
<reference evidence="9" key="1">
    <citation type="journal article" date="2020" name="Stud. Mycol.">
        <title>101 Dothideomycetes genomes: a test case for predicting lifestyles and emergence of pathogens.</title>
        <authorList>
            <person name="Haridas S."/>
            <person name="Albert R."/>
            <person name="Binder M."/>
            <person name="Bloem J."/>
            <person name="Labutti K."/>
            <person name="Salamov A."/>
            <person name="Andreopoulos B."/>
            <person name="Baker S."/>
            <person name="Barry K."/>
            <person name="Bills G."/>
            <person name="Bluhm B."/>
            <person name="Cannon C."/>
            <person name="Castanera R."/>
            <person name="Culley D."/>
            <person name="Daum C."/>
            <person name="Ezra D."/>
            <person name="Gonzalez J."/>
            <person name="Henrissat B."/>
            <person name="Kuo A."/>
            <person name="Liang C."/>
            <person name="Lipzen A."/>
            <person name="Lutzoni F."/>
            <person name="Magnuson J."/>
            <person name="Mondo S."/>
            <person name="Nolan M."/>
            <person name="Ohm R."/>
            <person name="Pangilinan J."/>
            <person name="Park H.-J."/>
            <person name="Ramirez L."/>
            <person name="Alfaro M."/>
            <person name="Sun H."/>
            <person name="Tritt A."/>
            <person name="Yoshinaga Y."/>
            <person name="Zwiers L.-H."/>
            <person name="Turgeon B."/>
            <person name="Goodwin S."/>
            <person name="Spatafora J."/>
            <person name="Crous P."/>
            <person name="Grigoriev I."/>
        </authorList>
    </citation>
    <scope>NUCLEOTIDE SEQUENCE</scope>
    <source>
        <strain evidence="9">CBS 107.79</strain>
    </source>
</reference>
<keyword evidence="4 6" id="KW-0168">Coated pit</keyword>
<keyword evidence="5 6" id="KW-0968">Cytoplasmic vesicle</keyword>